<dbReference type="FunFam" id="3.30.465.10:FF:000017">
    <property type="entry name" value="Xanthine dehydrogenase, FAD binding subunit"/>
    <property type="match status" value="1"/>
</dbReference>
<dbReference type="Gene3D" id="3.30.465.10">
    <property type="match status" value="1"/>
</dbReference>
<keyword evidence="6" id="KW-1185">Reference proteome</keyword>
<dbReference type="Proteomes" id="UP000005439">
    <property type="component" value="Chromosome"/>
</dbReference>
<keyword evidence="3 5" id="KW-0560">Oxidoreductase</keyword>
<dbReference type="EC" id="1.2.99.2" evidence="5"/>
<dbReference type="KEGG" id="sap:Sulac_2569"/>
<dbReference type="InterPro" id="IPR036318">
    <property type="entry name" value="FAD-bd_PCMH-like_sf"/>
</dbReference>
<dbReference type="EMBL" id="CP003179">
    <property type="protein sequence ID" value="AEW06031.1"/>
    <property type="molecule type" value="Genomic_DNA"/>
</dbReference>
<evidence type="ECO:0000256" key="2">
    <source>
        <dbReference type="ARBA" id="ARBA00022827"/>
    </source>
</evidence>
<dbReference type="InterPro" id="IPR036683">
    <property type="entry name" value="CO_DH_flav_C_dom_sf"/>
</dbReference>
<evidence type="ECO:0000256" key="3">
    <source>
        <dbReference type="ARBA" id="ARBA00023002"/>
    </source>
</evidence>
<feature type="domain" description="FAD-binding PCMH-type" evidence="4">
    <location>
        <begin position="1"/>
        <end position="177"/>
    </location>
</feature>
<dbReference type="PROSITE" id="PS51387">
    <property type="entry name" value="FAD_PCMH"/>
    <property type="match status" value="1"/>
</dbReference>
<accession>G8TWP2</accession>
<gene>
    <name evidence="5" type="ordered locus">Sulac_2569</name>
</gene>
<dbReference type="InterPro" id="IPR002346">
    <property type="entry name" value="Mopterin_DH_FAD-bd"/>
</dbReference>
<evidence type="ECO:0000259" key="4">
    <source>
        <dbReference type="PROSITE" id="PS51387"/>
    </source>
</evidence>
<dbReference type="InterPro" id="IPR051312">
    <property type="entry name" value="Diverse_Substr_Oxidored"/>
</dbReference>
<evidence type="ECO:0000313" key="6">
    <source>
        <dbReference type="Proteomes" id="UP000005439"/>
    </source>
</evidence>
<evidence type="ECO:0000256" key="1">
    <source>
        <dbReference type="ARBA" id="ARBA00022630"/>
    </source>
</evidence>
<name>G8TWP2_SULAD</name>
<dbReference type="AlphaFoldDB" id="G8TWP2"/>
<proteinExistence type="predicted"/>
<dbReference type="PANTHER" id="PTHR42659">
    <property type="entry name" value="XANTHINE DEHYDROGENASE SUBUNIT C-RELATED"/>
    <property type="match status" value="1"/>
</dbReference>
<dbReference type="PATRIC" id="fig|679936.5.peg.2658"/>
<reference evidence="6" key="1">
    <citation type="submission" date="2011-12" db="EMBL/GenBank/DDBJ databases">
        <title>The complete genome of chromosome of Sulfobacillus acidophilus DSM 10332.</title>
        <authorList>
            <person name="Lucas S."/>
            <person name="Han J."/>
            <person name="Lapidus A."/>
            <person name="Bruce D."/>
            <person name="Goodwin L."/>
            <person name="Pitluck S."/>
            <person name="Peters L."/>
            <person name="Kyrpides N."/>
            <person name="Mavromatis K."/>
            <person name="Ivanova N."/>
            <person name="Mikhailova N."/>
            <person name="Chertkov O."/>
            <person name="Saunders E."/>
            <person name="Detter J.C."/>
            <person name="Tapia R."/>
            <person name="Han C."/>
            <person name="Land M."/>
            <person name="Hauser L."/>
            <person name="Markowitz V."/>
            <person name="Cheng J.-F."/>
            <person name="Hugenholtz P."/>
            <person name="Woyke T."/>
            <person name="Wu D."/>
            <person name="Pukall R."/>
            <person name="Gehrich-Schroeter G."/>
            <person name="Schneider S."/>
            <person name="Klenk H.-P."/>
            <person name="Eisen J.A."/>
        </authorList>
    </citation>
    <scope>NUCLEOTIDE SEQUENCE [LARGE SCALE GENOMIC DNA]</scope>
    <source>
        <strain evidence="6">ATCC 700253 / DSM 10332 / NAL</strain>
    </source>
</reference>
<dbReference type="InterPro" id="IPR016166">
    <property type="entry name" value="FAD-bd_PCMH"/>
</dbReference>
<dbReference type="InterPro" id="IPR016169">
    <property type="entry name" value="FAD-bd_PCMH_sub2"/>
</dbReference>
<dbReference type="PANTHER" id="PTHR42659:SF2">
    <property type="entry name" value="XANTHINE DEHYDROGENASE SUBUNIT C-RELATED"/>
    <property type="match status" value="1"/>
</dbReference>
<sequence>MKPAPFRYVRVSSMDEAIQVLQRHPDAKVLAGGQSLIPLMNFRLSRPSVLVDINGLADEWGRIALRDQGLEIGALVRHQQLATHPLVLTHLPTLAEAASHIGHWAIRNRGTLGGSLAHADPASELPAAMVALDARLVVRGPAGIREISAREFFLGLYMTALAPDEVIQSVWVPFAVGHQGFSEVARRVGDFALAGAYVTVHPKTVEVTWFGIADTPVRVDRIARDRIGPDSAVWRAILAEAVSDMTPDPVKWHEAEAVAHRAYLQATGRREMG</sequence>
<dbReference type="STRING" id="679936.Sulac_2569"/>
<keyword evidence="2" id="KW-0274">FAD</keyword>
<dbReference type="GO" id="GO:0071949">
    <property type="term" value="F:FAD binding"/>
    <property type="evidence" value="ECO:0007669"/>
    <property type="project" value="InterPro"/>
</dbReference>
<evidence type="ECO:0000313" key="5">
    <source>
        <dbReference type="EMBL" id="AEW06031.1"/>
    </source>
</evidence>
<dbReference type="Pfam" id="PF00941">
    <property type="entry name" value="FAD_binding_5"/>
    <property type="match status" value="1"/>
</dbReference>
<reference evidence="5 6" key="2">
    <citation type="journal article" date="2012" name="Stand. Genomic Sci.">
        <title>Complete genome sequence of the moderately thermophilic mineral-sulfide-oxidizing firmicute Sulfobacillus acidophilus type strain (NAL(T)).</title>
        <authorList>
            <person name="Anderson I."/>
            <person name="Chertkov O."/>
            <person name="Chen A."/>
            <person name="Saunders E."/>
            <person name="Lapidus A."/>
            <person name="Nolan M."/>
            <person name="Lucas S."/>
            <person name="Hammon N."/>
            <person name="Deshpande S."/>
            <person name="Cheng J.F."/>
            <person name="Han C."/>
            <person name="Tapia R."/>
            <person name="Goodwin L.A."/>
            <person name="Pitluck S."/>
            <person name="Liolios K."/>
            <person name="Pagani I."/>
            <person name="Ivanova N."/>
            <person name="Mikhailova N."/>
            <person name="Pati A."/>
            <person name="Palaniappan K."/>
            <person name="Land M."/>
            <person name="Pan C."/>
            <person name="Rohde M."/>
            <person name="Pukall R."/>
            <person name="Goker M."/>
            <person name="Detter J.C."/>
            <person name="Woyke T."/>
            <person name="Bristow J."/>
            <person name="Eisen J.A."/>
            <person name="Markowitz V."/>
            <person name="Hugenholtz P."/>
            <person name="Kyrpides N.C."/>
            <person name="Klenk H.P."/>
            <person name="Mavromatis K."/>
        </authorList>
    </citation>
    <scope>NUCLEOTIDE SEQUENCE [LARGE SCALE GENOMIC DNA]</scope>
    <source>
        <strain evidence="6">ATCC 700253 / DSM 10332 / NAL</strain>
    </source>
</reference>
<keyword evidence="1" id="KW-0285">Flavoprotein</keyword>
<protein>
    <submittedName>
        <fullName evidence="5">Carbon-monoxide dehydrogenase (Acceptor)</fullName>
        <ecNumber evidence="5">1.2.99.2</ecNumber>
    </submittedName>
</protein>
<dbReference type="Gene3D" id="3.30.43.10">
    <property type="entry name" value="Uridine Diphospho-n-acetylenolpyruvylglucosamine Reductase, domain 2"/>
    <property type="match status" value="1"/>
</dbReference>
<dbReference type="SUPFAM" id="SSF55447">
    <property type="entry name" value="CO dehydrogenase flavoprotein C-terminal domain-like"/>
    <property type="match status" value="1"/>
</dbReference>
<dbReference type="SUPFAM" id="SSF56176">
    <property type="entry name" value="FAD-binding/transporter-associated domain-like"/>
    <property type="match status" value="1"/>
</dbReference>
<dbReference type="GO" id="GO:0016491">
    <property type="term" value="F:oxidoreductase activity"/>
    <property type="evidence" value="ECO:0007669"/>
    <property type="project" value="UniProtKB-KW"/>
</dbReference>
<dbReference type="HOGENOM" id="CLU_058050_3_0_9"/>
<dbReference type="InterPro" id="IPR016167">
    <property type="entry name" value="FAD-bd_PCMH_sub1"/>
</dbReference>
<organism evidence="5 6">
    <name type="scientific">Sulfobacillus acidophilus (strain ATCC 700253 / DSM 10332 / NAL)</name>
    <dbReference type="NCBI Taxonomy" id="679936"/>
    <lineage>
        <taxon>Bacteria</taxon>
        <taxon>Bacillati</taxon>
        <taxon>Bacillota</taxon>
        <taxon>Clostridia</taxon>
        <taxon>Eubacteriales</taxon>
        <taxon>Clostridiales Family XVII. Incertae Sedis</taxon>
        <taxon>Sulfobacillus</taxon>
    </lineage>
</organism>